<evidence type="ECO:0000256" key="12">
    <source>
        <dbReference type="ARBA" id="ARBA00048856"/>
    </source>
</evidence>
<evidence type="ECO:0000313" key="19">
    <source>
        <dbReference type="Proteomes" id="UP000196778"/>
    </source>
</evidence>
<evidence type="ECO:0000256" key="10">
    <source>
        <dbReference type="ARBA" id="ARBA00033771"/>
    </source>
</evidence>
<dbReference type="EMBL" id="FUKR01000014">
    <property type="protein sequence ID" value="SJN20610.1"/>
    <property type="molecule type" value="Genomic_DNA"/>
</dbReference>
<dbReference type="PROSITE" id="PS51404">
    <property type="entry name" value="DYP_PEROXIDASE"/>
    <property type="match status" value="1"/>
</dbReference>
<evidence type="ECO:0000256" key="4">
    <source>
        <dbReference type="ARBA" id="ARBA00022723"/>
    </source>
</evidence>
<feature type="transmembrane region" description="Helical" evidence="15">
    <location>
        <begin position="69"/>
        <end position="90"/>
    </location>
</feature>
<dbReference type="GO" id="GO:0020037">
    <property type="term" value="F:heme binding"/>
    <property type="evidence" value="ECO:0007669"/>
    <property type="project" value="InterPro"/>
</dbReference>
<dbReference type="InterPro" id="IPR048328">
    <property type="entry name" value="Dyp_perox_C"/>
</dbReference>
<comment type="catalytic activity">
    <reaction evidence="12">
        <text>heme b + 2 H(+) = protoporphyrin IX + Fe(2+)</text>
        <dbReference type="Rhea" id="RHEA:22584"/>
        <dbReference type="ChEBI" id="CHEBI:15378"/>
        <dbReference type="ChEBI" id="CHEBI:29033"/>
        <dbReference type="ChEBI" id="CHEBI:57306"/>
        <dbReference type="ChEBI" id="CHEBI:60344"/>
        <dbReference type="EC" id="4.98.1.1"/>
    </reaction>
    <physiologicalReaction direction="left-to-right" evidence="12">
        <dbReference type="Rhea" id="RHEA:22585"/>
    </physiologicalReaction>
</comment>
<keyword evidence="5" id="KW-0732">Signal</keyword>
<feature type="compositionally biased region" description="Basic residues" evidence="14">
    <location>
        <begin position="1"/>
        <end position="14"/>
    </location>
</feature>
<organism evidence="18 19">
    <name type="scientific">Mycetocola reblochoni REB411</name>
    <dbReference type="NCBI Taxonomy" id="1255698"/>
    <lineage>
        <taxon>Bacteria</taxon>
        <taxon>Bacillati</taxon>
        <taxon>Actinomycetota</taxon>
        <taxon>Actinomycetes</taxon>
        <taxon>Micrococcales</taxon>
        <taxon>Microbacteriaceae</taxon>
        <taxon>Mycetocola</taxon>
    </lineage>
</organism>
<evidence type="ECO:0000256" key="13">
    <source>
        <dbReference type="RuleBase" id="RU365017"/>
    </source>
</evidence>
<comment type="similarity">
    <text evidence="9 13">Belongs to the DyP-type peroxidase family.</text>
</comment>
<dbReference type="InterPro" id="IPR006311">
    <property type="entry name" value="TAT_signal"/>
</dbReference>
<dbReference type="PROSITE" id="PS51318">
    <property type="entry name" value="TAT"/>
    <property type="match status" value="1"/>
</dbReference>
<dbReference type="InterPro" id="IPR006313">
    <property type="entry name" value="EfeB/EfeN"/>
</dbReference>
<comment type="subcellular location">
    <subcellularLocation>
        <location evidence="1">Cell envelope</location>
    </subcellularLocation>
</comment>
<keyword evidence="8" id="KW-0456">Lyase</keyword>
<evidence type="ECO:0000256" key="14">
    <source>
        <dbReference type="SAM" id="MobiDB-lite"/>
    </source>
</evidence>
<dbReference type="GO" id="GO:0046872">
    <property type="term" value="F:metal ion binding"/>
    <property type="evidence" value="ECO:0007669"/>
    <property type="project" value="UniProtKB-KW"/>
</dbReference>
<dbReference type="OrthoDB" id="9781066at2"/>
<evidence type="ECO:0000256" key="1">
    <source>
        <dbReference type="ARBA" id="ARBA00004196"/>
    </source>
</evidence>
<feature type="domain" description="Dyp-type peroxidase N-terminal" evidence="16">
    <location>
        <begin position="108"/>
        <end position="269"/>
    </location>
</feature>
<name>A0A1R4IL51_9MICO</name>
<feature type="region of interest" description="Disordered" evidence="14">
    <location>
        <begin position="1"/>
        <end position="64"/>
    </location>
</feature>
<sequence length="476" mass="49292">MARRERRGLGRSRPARTGGVTGAPLGDAATDGDSATGGDAATGGDSATGPVAPGDGSSPGRRGLSRRGLFAAAAGAAGAAAVGTGGFAAGRASAGGGSSPAVFFGEHQAGIVTPAQDRLHFAAFDVSSSASRENLIELLQDWTDAAARLVRGLDVTEEGAVGGPALKPPDDTGEALGLGASGLTLTFGLGPTLFRDRDGTDRFGLADRKPELLAELPHFSGDQLDAALSGGDLCIQACADDPQVAVHAIRNLSRIAFGRASLRWSQLGFGRTSSTSTAQQTPRNLFGFKDGTANIKAEETGTVDAQVWVGEDDGPDWLVGGSYLVTRKIRMTIEIWDRQSLDEQERVIGRDKGEGAPLSGGGEITEPAFSALGPDGRGIDVDAHVRLAHPTSNDGAKLLRRGYNYVDGNDALGTLDAGLFFIAYQRDPVAQFTAMQRRLAGSDLLNEYITHVSSGVFAIAPGIREGQHIAQALFED</sequence>
<dbReference type="RefSeq" id="WP_087136105.1">
    <property type="nucleotide sequence ID" value="NZ_FUKR01000014.1"/>
</dbReference>
<evidence type="ECO:0000256" key="6">
    <source>
        <dbReference type="ARBA" id="ARBA00023002"/>
    </source>
</evidence>
<comment type="cofactor">
    <cofactor evidence="13">
        <name>heme b</name>
        <dbReference type="ChEBI" id="CHEBI:60344"/>
    </cofactor>
    <text evidence="13">Binds 1 heme b (iron(II)-protoporphyrin IX) group non-covalently per subunit.</text>
</comment>
<evidence type="ECO:0000259" key="16">
    <source>
        <dbReference type="Pfam" id="PF04261"/>
    </source>
</evidence>
<dbReference type="GO" id="GO:0030313">
    <property type="term" value="C:cell envelope"/>
    <property type="evidence" value="ECO:0007669"/>
    <property type="project" value="UniProtKB-SubCell"/>
</dbReference>
<dbReference type="PANTHER" id="PTHR30521">
    <property type="entry name" value="DEFERROCHELATASE/PEROXIDASE"/>
    <property type="match status" value="1"/>
</dbReference>
<protein>
    <recommendedName>
        <fullName evidence="10 13">Deferrochelatase</fullName>
        <ecNumber evidence="13">1.11.1.-</ecNumber>
    </recommendedName>
    <alternativeName>
        <fullName evidence="11 13">Peroxidase EfeB</fullName>
    </alternativeName>
</protein>
<comment type="function">
    <text evidence="13">Involved in the recovery of exogenous heme iron. Extracts iron from heme while preserving the protoporphyrin ring intact.</text>
</comment>
<dbReference type="InterPro" id="IPR048327">
    <property type="entry name" value="Dyp_perox_N"/>
</dbReference>
<evidence type="ECO:0000256" key="5">
    <source>
        <dbReference type="ARBA" id="ARBA00022729"/>
    </source>
</evidence>
<evidence type="ECO:0000256" key="7">
    <source>
        <dbReference type="ARBA" id="ARBA00023004"/>
    </source>
</evidence>
<evidence type="ECO:0000256" key="9">
    <source>
        <dbReference type="ARBA" id="ARBA00025737"/>
    </source>
</evidence>
<dbReference type="Pfam" id="PF04261">
    <property type="entry name" value="Dyp_perox_N"/>
    <property type="match status" value="1"/>
</dbReference>
<dbReference type="AlphaFoldDB" id="A0A1R4IL51"/>
<proteinExistence type="inferred from homology"/>
<keyword evidence="4 13" id="KW-0479">Metal-binding</keyword>
<feature type="domain" description="Dyp-type peroxidase C-terminal" evidence="17">
    <location>
        <begin position="281"/>
        <end position="462"/>
    </location>
</feature>
<keyword evidence="15" id="KW-1133">Transmembrane helix</keyword>
<evidence type="ECO:0000259" key="17">
    <source>
        <dbReference type="Pfam" id="PF20628"/>
    </source>
</evidence>
<evidence type="ECO:0000256" key="2">
    <source>
        <dbReference type="ARBA" id="ARBA00022559"/>
    </source>
</evidence>
<evidence type="ECO:0000313" key="18">
    <source>
        <dbReference type="EMBL" id="SJN20610.1"/>
    </source>
</evidence>
<dbReference type="EC" id="1.11.1.-" evidence="13"/>
<evidence type="ECO:0000256" key="3">
    <source>
        <dbReference type="ARBA" id="ARBA00022617"/>
    </source>
</evidence>
<keyword evidence="6 13" id="KW-0560">Oxidoreductase</keyword>
<gene>
    <name evidence="18" type="ORF">FM119_02415</name>
</gene>
<keyword evidence="7 13" id="KW-0408">Iron</keyword>
<evidence type="ECO:0000256" key="15">
    <source>
        <dbReference type="SAM" id="Phobius"/>
    </source>
</evidence>
<dbReference type="InterPro" id="IPR011008">
    <property type="entry name" value="Dimeric_a/b-barrel"/>
</dbReference>
<keyword evidence="19" id="KW-1185">Reference proteome</keyword>
<keyword evidence="15" id="KW-0812">Transmembrane</keyword>
<dbReference type="NCBIfam" id="TIGR01413">
    <property type="entry name" value="Dyp_perox_fam"/>
    <property type="match status" value="1"/>
</dbReference>
<dbReference type="InterPro" id="IPR006314">
    <property type="entry name" value="Dyp_peroxidase"/>
</dbReference>
<dbReference type="GO" id="GO:0004325">
    <property type="term" value="F:ferrochelatase activity"/>
    <property type="evidence" value="ECO:0007669"/>
    <property type="project" value="UniProtKB-EC"/>
</dbReference>
<accession>A0A1R4IL51</accession>
<evidence type="ECO:0000256" key="8">
    <source>
        <dbReference type="ARBA" id="ARBA00023239"/>
    </source>
</evidence>
<dbReference type="Proteomes" id="UP000196778">
    <property type="component" value="Unassembled WGS sequence"/>
</dbReference>
<dbReference type="SUPFAM" id="SSF54909">
    <property type="entry name" value="Dimeric alpha+beta barrel"/>
    <property type="match status" value="1"/>
</dbReference>
<dbReference type="Pfam" id="PF20628">
    <property type="entry name" value="Dyp_perox_C"/>
    <property type="match status" value="1"/>
</dbReference>
<reference evidence="19" key="1">
    <citation type="submission" date="2017-02" db="EMBL/GenBank/DDBJ databases">
        <authorList>
            <person name="Dridi B."/>
        </authorList>
    </citation>
    <scope>NUCLEOTIDE SEQUENCE [LARGE SCALE GENOMIC DNA]</scope>
    <source>
        <strain evidence="19">EB411</strain>
    </source>
</reference>
<keyword evidence="3 13" id="KW-0349">Heme</keyword>
<feature type="compositionally biased region" description="Low complexity" evidence="14">
    <location>
        <begin position="26"/>
        <end position="64"/>
    </location>
</feature>
<dbReference type="GO" id="GO:0004601">
    <property type="term" value="F:peroxidase activity"/>
    <property type="evidence" value="ECO:0007669"/>
    <property type="project" value="UniProtKB-KW"/>
</dbReference>
<dbReference type="NCBIfam" id="TIGR01412">
    <property type="entry name" value="tat_substr_1"/>
    <property type="match status" value="1"/>
</dbReference>
<dbReference type="GO" id="GO:0033212">
    <property type="term" value="P:iron import into cell"/>
    <property type="evidence" value="ECO:0007669"/>
    <property type="project" value="InterPro"/>
</dbReference>
<keyword evidence="2 13" id="KW-0575">Peroxidase</keyword>
<dbReference type="GO" id="GO:0005829">
    <property type="term" value="C:cytosol"/>
    <property type="evidence" value="ECO:0007669"/>
    <property type="project" value="TreeGrafter"/>
</dbReference>
<dbReference type="PANTHER" id="PTHR30521:SF4">
    <property type="entry name" value="DEFERROCHELATASE"/>
    <property type="match status" value="1"/>
</dbReference>
<keyword evidence="15" id="KW-0472">Membrane</keyword>
<evidence type="ECO:0000256" key="11">
    <source>
        <dbReference type="ARBA" id="ARBA00033775"/>
    </source>
</evidence>